<dbReference type="InterPro" id="IPR002545">
    <property type="entry name" value="CheW-lke_dom"/>
</dbReference>
<dbReference type="GO" id="GO:0006935">
    <property type="term" value="P:chemotaxis"/>
    <property type="evidence" value="ECO:0007669"/>
    <property type="project" value="InterPro"/>
</dbReference>
<dbReference type="SMART" id="SM00260">
    <property type="entry name" value="CheW"/>
    <property type="match status" value="1"/>
</dbReference>
<dbReference type="GO" id="GO:0005829">
    <property type="term" value="C:cytosol"/>
    <property type="evidence" value="ECO:0007669"/>
    <property type="project" value="TreeGrafter"/>
</dbReference>
<dbReference type="RefSeq" id="WP_160719148.1">
    <property type="nucleotide sequence ID" value="NZ_SUMG01000003.1"/>
</dbReference>
<feature type="domain" description="CheW-like" evidence="1">
    <location>
        <begin position="4"/>
        <end position="144"/>
    </location>
</feature>
<gene>
    <name evidence="2" type="ORF">ISALK_03665</name>
</gene>
<dbReference type="PANTHER" id="PTHR22617:SF23">
    <property type="entry name" value="CHEMOTAXIS PROTEIN CHEW"/>
    <property type="match status" value="1"/>
</dbReference>
<proteinExistence type="predicted"/>
<dbReference type="GO" id="GO:0007165">
    <property type="term" value="P:signal transduction"/>
    <property type="evidence" value="ECO:0007669"/>
    <property type="project" value="InterPro"/>
</dbReference>
<dbReference type="PROSITE" id="PS50851">
    <property type="entry name" value="CHEW"/>
    <property type="match status" value="1"/>
</dbReference>
<dbReference type="Pfam" id="PF01584">
    <property type="entry name" value="CheW"/>
    <property type="match status" value="1"/>
</dbReference>
<dbReference type="InterPro" id="IPR036061">
    <property type="entry name" value="CheW-like_dom_sf"/>
</dbReference>
<sequence>MSQTQQYVIFKLEGESYGIPIEYVKTIEKMTEMTRVPNAPDYLEGVINLRGEVVPIINMRKRFDLSELDEAEDTRTIILELEEISVGMIVDSSSEVLSINNSAIDQTISLDAAVQDEHIRGIGKIDERMIILLNLYKVLQIQDSETLS</sequence>
<dbReference type="SUPFAM" id="SSF50341">
    <property type="entry name" value="CheW-like"/>
    <property type="match status" value="1"/>
</dbReference>
<keyword evidence="3" id="KW-1185">Reference proteome</keyword>
<dbReference type="CDD" id="cd00732">
    <property type="entry name" value="CheW"/>
    <property type="match status" value="1"/>
</dbReference>
<dbReference type="Gene3D" id="2.40.50.180">
    <property type="entry name" value="CheA-289, Domain 4"/>
    <property type="match status" value="1"/>
</dbReference>
<accession>A0AA43XKL7</accession>
<dbReference type="InterPro" id="IPR039315">
    <property type="entry name" value="CheW"/>
</dbReference>
<dbReference type="Proteomes" id="UP000449710">
    <property type="component" value="Unassembled WGS sequence"/>
</dbReference>
<dbReference type="AlphaFoldDB" id="A0AA43XKL7"/>
<evidence type="ECO:0000259" key="1">
    <source>
        <dbReference type="PROSITE" id="PS50851"/>
    </source>
</evidence>
<evidence type="ECO:0000313" key="2">
    <source>
        <dbReference type="EMBL" id="NBG87590.1"/>
    </source>
</evidence>
<organism evidence="2 3">
    <name type="scientific">Isachenkonia alkalipeptolytica</name>
    <dbReference type="NCBI Taxonomy" id="2565777"/>
    <lineage>
        <taxon>Bacteria</taxon>
        <taxon>Bacillati</taxon>
        <taxon>Bacillota</taxon>
        <taxon>Clostridia</taxon>
        <taxon>Eubacteriales</taxon>
        <taxon>Clostridiaceae</taxon>
        <taxon>Isachenkonia</taxon>
    </lineage>
</organism>
<protein>
    <submittedName>
        <fullName evidence="2">Chemotaxis protein CheW</fullName>
    </submittedName>
</protein>
<dbReference type="Gene3D" id="2.30.30.40">
    <property type="entry name" value="SH3 Domains"/>
    <property type="match status" value="1"/>
</dbReference>
<evidence type="ECO:0000313" key="3">
    <source>
        <dbReference type="Proteomes" id="UP000449710"/>
    </source>
</evidence>
<name>A0AA43XKL7_9CLOT</name>
<dbReference type="PANTHER" id="PTHR22617">
    <property type="entry name" value="CHEMOTAXIS SENSOR HISTIDINE KINASE-RELATED"/>
    <property type="match status" value="1"/>
</dbReference>
<comment type="caution">
    <text evidence="2">The sequence shown here is derived from an EMBL/GenBank/DDBJ whole genome shotgun (WGS) entry which is preliminary data.</text>
</comment>
<dbReference type="EMBL" id="SUMG01000003">
    <property type="protein sequence ID" value="NBG87590.1"/>
    <property type="molecule type" value="Genomic_DNA"/>
</dbReference>
<reference evidence="2 3" key="1">
    <citation type="submission" date="2019-04" db="EMBL/GenBank/DDBJ databases">
        <title>Isachenkonia alkalipeptolytica gen. nov. sp. nov. a new anaerobic, alkiliphilic organothrophic bacterium capable to reduce synthesized ferrihydrite isolated from a soda lake.</title>
        <authorList>
            <person name="Toshchakov S.V."/>
            <person name="Zavarzina D.G."/>
            <person name="Zhilina T.N."/>
            <person name="Kostrikina N.A."/>
            <person name="Kublanov I.V."/>
        </authorList>
    </citation>
    <scope>NUCLEOTIDE SEQUENCE [LARGE SCALE GENOMIC DNA]</scope>
    <source>
        <strain evidence="2 3">Z-1701</strain>
    </source>
</reference>